<dbReference type="EMBL" id="KN833525">
    <property type="protein sequence ID" value="KIM71065.1"/>
    <property type="molecule type" value="Genomic_DNA"/>
</dbReference>
<accession>A0A0C3EEG8</accession>
<dbReference type="OrthoDB" id="2803783at2759"/>
<evidence type="ECO:0000313" key="3">
    <source>
        <dbReference type="Proteomes" id="UP000054166"/>
    </source>
</evidence>
<gene>
    <name evidence="2" type="ORF">PILCRDRAFT_17418</name>
</gene>
<protein>
    <submittedName>
        <fullName evidence="2">Uncharacterized protein</fullName>
    </submittedName>
</protein>
<dbReference type="Proteomes" id="UP000054166">
    <property type="component" value="Unassembled WGS sequence"/>
</dbReference>
<feature type="compositionally biased region" description="Basic residues" evidence="1">
    <location>
        <begin position="163"/>
        <end position="174"/>
    </location>
</feature>
<evidence type="ECO:0000256" key="1">
    <source>
        <dbReference type="SAM" id="MobiDB-lite"/>
    </source>
</evidence>
<feature type="region of interest" description="Disordered" evidence="1">
    <location>
        <begin position="154"/>
        <end position="174"/>
    </location>
</feature>
<sequence>MTLWVELEHGYGFVSPAKGLTGRLELVHELAKAKFTTDFRPSTVSPSKIAELWWSWWSLLNAPTRIASANGRLIPGADKGSIEISQLRAPGKNGWLGLLYLLMIWRESAGDGEIKDWEAAVSDVYWVTRRLCESSYYCPTAEVIPTLKRSLDVPPADPDGGRSKRVKAARSYRY</sequence>
<dbReference type="AlphaFoldDB" id="A0A0C3EEG8"/>
<proteinExistence type="predicted"/>
<reference evidence="2 3" key="1">
    <citation type="submission" date="2014-04" db="EMBL/GenBank/DDBJ databases">
        <authorList>
            <consortium name="DOE Joint Genome Institute"/>
            <person name="Kuo A."/>
            <person name="Tarkka M."/>
            <person name="Buscot F."/>
            <person name="Kohler A."/>
            <person name="Nagy L.G."/>
            <person name="Floudas D."/>
            <person name="Copeland A."/>
            <person name="Barry K.W."/>
            <person name="Cichocki N."/>
            <person name="Veneault-Fourrey C."/>
            <person name="LaButti K."/>
            <person name="Lindquist E.A."/>
            <person name="Lipzen A."/>
            <person name="Lundell T."/>
            <person name="Morin E."/>
            <person name="Murat C."/>
            <person name="Sun H."/>
            <person name="Tunlid A."/>
            <person name="Henrissat B."/>
            <person name="Grigoriev I.V."/>
            <person name="Hibbett D.S."/>
            <person name="Martin F."/>
            <person name="Nordberg H.P."/>
            <person name="Cantor M.N."/>
            <person name="Hua S.X."/>
        </authorList>
    </citation>
    <scope>NUCLEOTIDE SEQUENCE [LARGE SCALE GENOMIC DNA]</scope>
    <source>
        <strain evidence="2 3">F 1598</strain>
    </source>
</reference>
<dbReference type="HOGENOM" id="CLU_107691_0_0_1"/>
<name>A0A0C3EEG8_PILCF</name>
<evidence type="ECO:0000313" key="2">
    <source>
        <dbReference type="EMBL" id="KIM71065.1"/>
    </source>
</evidence>
<organism evidence="2 3">
    <name type="scientific">Piloderma croceum (strain F 1598)</name>
    <dbReference type="NCBI Taxonomy" id="765440"/>
    <lineage>
        <taxon>Eukaryota</taxon>
        <taxon>Fungi</taxon>
        <taxon>Dikarya</taxon>
        <taxon>Basidiomycota</taxon>
        <taxon>Agaricomycotina</taxon>
        <taxon>Agaricomycetes</taxon>
        <taxon>Agaricomycetidae</taxon>
        <taxon>Atheliales</taxon>
        <taxon>Atheliaceae</taxon>
        <taxon>Piloderma</taxon>
    </lineage>
</organism>
<keyword evidence="3" id="KW-1185">Reference proteome</keyword>
<reference evidence="3" key="2">
    <citation type="submission" date="2015-01" db="EMBL/GenBank/DDBJ databases">
        <title>Evolutionary Origins and Diversification of the Mycorrhizal Mutualists.</title>
        <authorList>
            <consortium name="DOE Joint Genome Institute"/>
            <consortium name="Mycorrhizal Genomics Consortium"/>
            <person name="Kohler A."/>
            <person name="Kuo A."/>
            <person name="Nagy L.G."/>
            <person name="Floudas D."/>
            <person name="Copeland A."/>
            <person name="Barry K.W."/>
            <person name="Cichocki N."/>
            <person name="Veneault-Fourrey C."/>
            <person name="LaButti K."/>
            <person name="Lindquist E.A."/>
            <person name="Lipzen A."/>
            <person name="Lundell T."/>
            <person name="Morin E."/>
            <person name="Murat C."/>
            <person name="Riley R."/>
            <person name="Ohm R."/>
            <person name="Sun H."/>
            <person name="Tunlid A."/>
            <person name="Henrissat B."/>
            <person name="Grigoriev I.V."/>
            <person name="Hibbett D.S."/>
            <person name="Martin F."/>
        </authorList>
    </citation>
    <scope>NUCLEOTIDE SEQUENCE [LARGE SCALE GENOMIC DNA]</scope>
    <source>
        <strain evidence="3">F 1598</strain>
    </source>
</reference>
<dbReference type="InParanoid" id="A0A0C3EEG8"/>